<reference evidence="1" key="1">
    <citation type="submission" date="2020-11" db="EMBL/GenBank/DDBJ databases">
        <authorList>
            <consortium name="DOE Joint Genome Institute"/>
            <person name="Ahrendt S."/>
            <person name="Riley R."/>
            <person name="Andreopoulos W."/>
            <person name="Labutti K."/>
            <person name="Pangilinan J."/>
            <person name="Ruiz-Duenas F.J."/>
            <person name="Barrasa J.M."/>
            <person name="Sanchez-Garcia M."/>
            <person name="Camarero S."/>
            <person name="Miyauchi S."/>
            <person name="Serrano A."/>
            <person name="Linde D."/>
            <person name="Babiker R."/>
            <person name="Drula E."/>
            <person name="Ayuso-Fernandez I."/>
            <person name="Pacheco R."/>
            <person name="Padilla G."/>
            <person name="Ferreira P."/>
            <person name="Barriuso J."/>
            <person name="Kellner H."/>
            <person name="Castanera R."/>
            <person name="Alfaro M."/>
            <person name="Ramirez L."/>
            <person name="Pisabarro A.G."/>
            <person name="Kuo A."/>
            <person name="Tritt A."/>
            <person name="Lipzen A."/>
            <person name="He G."/>
            <person name="Yan M."/>
            <person name="Ng V."/>
            <person name="Cullen D."/>
            <person name="Martin F."/>
            <person name="Rosso M.-N."/>
            <person name="Henrissat B."/>
            <person name="Hibbett D."/>
            <person name="Martinez A.T."/>
            <person name="Grigoriev I.V."/>
        </authorList>
    </citation>
    <scope>NUCLEOTIDE SEQUENCE</scope>
    <source>
        <strain evidence="1">AH 40177</strain>
    </source>
</reference>
<name>A0A9P5PD23_9AGAR</name>
<dbReference type="OrthoDB" id="3059771at2759"/>
<comment type="caution">
    <text evidence="1">The sequence shown here is derived from an EMBL/GenBank/DDBJ whole genome shotgun (WGS) entry which is preliminary data.</text>
</comment>
<proteinExistence type="predicted"/>
<dbReference type="Proteomes" id="UP000772434">
    <property type="component" value="Unassembled WGS sequence"/>
</dbReference>
<accession>A0A9P5PD23</accession>
<evidence type="ECO:0000313" key="1">
    <source>
        <dbReference type="EMBL" id="KAF9060952.1"/>
    </source>
</evidence>
<sequence>MPSEPDLRYIDIRCNTFDYRPLSEYYPPEYSVSYTGASSTEYADPKIVPADLTRGIIVNKKWNKTYPGSRVHFKESLITNYGRLPDDSIETLGEDDEESVPKHGWFFKFMVPIPSWVLRQGNTRAFTVEASTWIGGLDQGGLIRGESELVISHLQSEREMVKGGQYV</sequence>
<evidence type="ECO:0000313" key="2">
    <source>
        <dbReference type="Proteomes" id="UP000772434"/>
    </source>
</evidence>
<gene>
    <name evidence="1" type="ORF">BDP27DRAFT_1338884</name>
</gene>
<keyword evidence="2" id="KW-1185">Reference proteome</keyword>
<organism evidence="1 2">
    <name type="scientific">Rhodocollybia butyracea</name>
    <dbReference type="NCBI Taxonomy" id="206335"/>
    <lineage>
        <taxon>Eukaryota</taxon>
        <taxon>Fungi</taxon>
        <taxon>Dikarya</taxon>
        <taxon>Basidiomycota</taxon>
        <taxon>Agaricomycotina</taxon>
        <taxon>Agaricomycetes</taxon>
        <taxon>Agaricomycetidae</taxon>
        <taxon>Agaricales</taxon>
        <taxon>Marasmiineae</taxon>
        <taxon>Omphalotaceae</taxon>
        <taxon>Rhodocollybia</taxon>
    </lineage>
</organism>
<dbReference type="EMBL" id="JADNRY010000220">
    <property type="protein sequence ID" value="KAF9060952.1"/>
    <property type="molecule type" value="Genomic_DNA"/>
</dbReference>
<protein>
    <submittedName>
        <fullName evidence="1">Uncharacterized protein</fullName>
    </submittedName>
</protein>
<dbReference type="AlphaFoldDB" id="A0A9P5PD23"/>